<proteinExistence type="predicted"/>
<sequence>MSSSISKPNFAHCLPCVKSDAVEALAVGEEDCGNVAFDGGGSVSRLGFQEELMEAESCPDGLFETAGEVPGGASLNLKLSISGLQVWVFMCRAVL</sequence>
<name>G0PHI1_CAEBE</name>
<accession>G0PHI1</accession>
<organism evidence="2">
    <name type="scientific">Caenorhabditis brenneri</name>
    <name type="common">Nematode worm</name>
    <dbReference type="NCBI Taxonomy" id="135651"/>
    <lineage>
        <taxon>Eukaryota</taxon>
        <taxon>Metazoa</taxon>
        <taxon>Ecdysozoa</taxon>
        <taxon>Nematoda</taxon>
        <taxon>Chromadorea</taxon>
        <taxon>Rhabditida</taxon>
        <taxon>Rhabditina</taxon>
        <taxon>Rhabditomorpha</taxon>
        <taxon>Rhabditoidea</taxon>
        <taxon>Rhabditidae</taxon>
        <taxon>Peloderinae</taxon>
        <taxon>Caenorhabditis</taxon>
    </lineage>
</organism>
<gene>
    <name evidence="1" type="ORF">CAEBREN_12451</name>
</gene>
<dbReference type="AlphaFoldDB" id="G0PHI1"/>
<evidence type="ECO:0000313" key="2">
    <source>
        <dbReference type="Proteomes" id="UP000008068"/>
    </source>
</evidence>
<evidence type="ECO:0000313" key="1">
    <source>
        <dbReference type="EMBL" id="EGT56454.1"/>
    </source>
</evidence>
<dbReference type="HOGENOM" id="CLU_2374632_0_0_1"/>
<reference evidence="2" key="1">
    <citation type="submission" date="2011-07" db="EMBL/GenBank/DDBJ databases">
        <authorList>
            <consortium name="Caenorhabditis brenneri Sequencing and Analysis Consortium"/>
            <person name="Wilson R.K."/>
        </authorList>
    </citation>
    <scope>NUCLEOTIDE SEQUENCE [LARGE SCALE GENOMIC DNA]</scope>
    <source>
        <strain evidence="2">PB2801</strain>
    </source>
</reference>
<keyword evidence="2" id="KW-1185">Reference proteome</keyword>
<dbReference type="EMBL" id="GL380483">
    <property type="protein sequence ID" value="EGT56454.1"/>
    <property type="molecule type" value="Genomic_DNA"/>
</dbReference>
<protein>
    <submittedName>
        <fullName evidence="1">Uncharacterized protein</fullName>
    </submittedName>
</protein>
<dbReference type="Proteomes" id="UP000008068">
    <property type="component" value="Unassembled WGS sequence"/>
</dbReference>
<dbReference type="InParanoid" id="G0PHI1"/>